<keyword evidence="2 6" id="KW-0812">Transmembrane</keyword>
<dbReference type="PANTHER" id="PTHR31394:SF1">
    <property type="entry name" value="TRANSMEMBRANE PROTEIN 199"/>
    <property type="match status" value="1"/>
</dbReference>
<dbReference type="GO" id="GO:0005789">
    <property type="term" value="C:endoplasmic reticulum membrane"/>
    <property type="evidence" value="ECO:0007669"/>
    <property type="project" value="UniProtKB-SubCell"/>
</dbReference>
<dbReference type="InterPro" id="IPR021013">
    <property type="entry name" value="ATPase_Vma12"/>
</dbReference>
<feature type="transmembrane region" description="Helical" evidence="6">
    <location>
        <begin position="150"/>
        <end position="173"/>
    </location>
</feature>
<keyword evidence="8" id="KW-1185">Reference proteome</keyword>
<evidence type="ECO:0000256" key="4">
    <source>
        <dbReference type="ARBA" id="ARBA00022989"/>
    </source>
</evidence>
<evidence type="ECO:0000256" key="6">
    <source>
        <dbReference type="SAM" id="Phobius"/>
    </source>
</evidence>
<accession>A0AAV6UA63</accession>
<dbReference type="Pfam" id="PF11712">
    <property type="entry name" value="Vma12"/>
    <property type="match status" value="1"/>
</dbReference>
<proteinExistence type="predicted"/>
<dbReference type="PANTHER" id="PTHR31394">
    <property type="entry name" value="TRANSMEMBRANE PROTEIN 199"/>
    <property type="match status" value="1"/>
</dbReference>
<dbReference type="AlphaFoldDB" id="A0AAV6UA63"/>
<keyword evidence="4 6" id="KW-1133">Transmembrane helix</keyword>
<evidence type="ECO:0000256" key="3">
    <source>
        <dbReference type="ARBA" id="ARBA00022824"/>
    </source>
</evidence>
<evidence type="ECO:0000313" key="8">
    <source>
        <dbReference type="Proteomes" id="UP000827092"/>
    </source>
</evidence>
<comment type="caution">
    <text evidence="7">The sequence shown here is derived from an EMBL/GenBank/DDBJ whole genome shotgun (WGS) entry which is preliminary data.</text>
</comment>
<protein>
    <recommendedName>
        <fullName evidence="9">Transmembrane protein 199</fullName>
    </recommendedName>
</protein>
<organism evidence="7 8">
    <name type="scientific">Oedothorax gibbosus</name>
    <dbReference type="NCBI Taxonomy" id="931172"/>
    <lineage>
        <taxon>Eukaryota</taxon>
        <taxon>Metazoa</taxon>
        <taxon>Ecdysozoa</taxon>
        <taxon>Arthropoda</taxon>
        <taxon>Chelicerata</taxon>
        <taxon>Arachnida</taxon>
        <taxon>Araneae</taxon>
        <taxon>Araneomorphae</taxon>
        <taxon>Entelegynae</taxon>
        <taxon>Araneoidea</taxon>
        <taxon>Linyphiidae</taxon>
        <taxon>Erigoninae</taxon>
        <taxon>Oedothorax</taxon>
    </lineage>
</organism>
<evidence type="ECO:0000256" key="1">
    <source>
        <dbReference type="ARBA" id="ARBA00004477"/>
    </source>
</evidence>
<keyword evidence="3" id="KW-0256">Endoplasmic reticulum</keyword>
<evidence type="ECO:0000256" key="2">
    <source>
        <dbReference type="ARBA" id="ARBA00022692"/>
    </source>
</evidence>
<feature type="transmembrane region" description="Helical" evidence="6">
    <location>
        <begin position="120"/>
        <end position="138"/>
    </location>
</feature>
<evidence type="ECO:0000256" key="5">
    <source>
        <dbReference type="ARBA" id="ARBA00023136"/>
    </source>
</evidence>
<dbReference type="Proteomes" id="UP000827092">
    <property type="component" value="Unassembled WGS sequence"/>
</dbReference>
<comment type="subcellular location">
    <subcellularLocation>
        <location evidence="1">Endoplasmic reticulum membrane</location>
        <topology evidence="1">Multi-pass membrane protein</topology>
    </subcellularLocation>
</comment>
<name>A0AAV6UA63_9ARAC</name>
<dbReference type="EMBL" id="JAFNEN010000535">
    <property type="protein sequence ID" value="KAG8181109.1"/>
    <property type="molecule type" value="Genomic_DNA"/>
</dbReference>
<gene>
    <name evidence="7" type="ORF">JTE90_003158</name>
</gene>
<evidence type="ECO:0000313" key="7">
    <source>
        <dbReference type="EMBL" id="KAG8181109.1"/>
    </source>
</evidence>
<evidence type="ECO:0008006" key="9">
    <source>
        <dbReference type="Google" id="ProtNLM"/>
    </source>
</evidence>
<dbReference type="GO" id="GO:0070072">
    <property type="term" value="P:vacuolar proton-transporting V-type ATPase complex assembly"/>
    <property type="evidence" value="ECO:0007669"/>
    <property type="project" value="InterPro"/>
</dbReference>
<keyword evidence="5 6" id="KW-0472">Membrane</keyword>
<sequence length="176" mass="19864">MNDIIFSPLEKNSEIFKDLKENVSIDSKTNKKGINVSNLLKLARQGHFEEGSLHEILEKCEMHLCVPPPTPRNPELEERVTRLKNEQDNAAYRSMTNYLIPQERYNLNIGKEVKSVASQMTAVINFVLTVGGSFFFVYKAVEYALPNPNIPAQVMMGIVTSTVVALADLYFLARTI</sequence>
<reference evidence="7 8" key="1">
    <citation type="journal article" date="2022" name="Nat. Ecol. Evol.">
        <title>A masculinizing supergene underlies an exaggerated male reproductive morph in a spider.</title>
        <authorList>
            <person name="Hendrickx F."/>
            <person name="De Corte Z."/>
            <person name="Sonet G."/>
            <person name="Van Belleghem S.M."/>
            <person name="Kostlbacher S."/>
            <person name="Vangestel C."/>
        </authorList>
    </citation>
    <scope>NUCLEOTIDE SEQUENCE [LARGE SCALE GENOMIC DNA]</scope>
    <source>
        <strain evidence="7">W744_W776</strain>
    </source>
</reference>